<dbReference type="Proteomes" id="UP000184074">
    <property type="component" value="Unassembled WGS sequence"/>
</dbReference>
<dbReference type="SUPFAM" id="SSF90123">
    <property type="entry name" value="ABC transporter transmembrane region"/>
    <property type="match status" value="1"/>
</dbReference>
<dbReference type="GO" id="GO:0005524">
    <property type="term" value="F:ATP binding"/>
    <property type="evidence" value="ECO:0007669"/>
    <property type="project" value="UniProtKB-KW"/>
</dbReference>
<keyword evidence="3" id="KW-1003">Cell membrane</keyword>
<organism evidence="14 15">
    <name type="scientific">Cognatiyoonia sediminum</name>
    <dbReference type="NCBI Taxonomy" id="1508389"/>
    <lineage>
        <taxon>Bacteria</taxon>
        <taxon>Pseudomonadati</taxon>
        <taxon>Pseudomonadota</taxon>
        <taxon>Alphaproteobacteria</taxon>
        <taxon>Rhodobacterales</taxon>
        <taxon>Paracoccaceae</taxon>
        <taxon>Cognatiyoonia</taxon>
    </lineage>
</organism>
<dbReference type="PROSITE" id="PS50893">
    <property type="entry name" value="ABC_TRANSPORTER_2"/>
    <property type="match status" value="1"/>
</dbReference>
<dbReference type="InterPro" id="IPR017871">
    <property type="entry name" value="ABC_transporter-like_CS"/>
</dbReference>
<feature type="domain" description="Peptidase C39" evidence="13">
    <location>
        <begin position="9"/>
        <end position="132"/>
    </location>
</feature>
<keyword evidence="6" id="KW-0378">Hydrolase</keyword>
<dbReference type="PROSITE" id="PS50929">
    <property type="entry name" value="ABC_TM1F"/>
    <property type="match status" value="1"/>
</dbReference>
<dbReference type="GO" id="GO:0016887">
    <property type="term" value="F:ATP hydrolysis activity"/>
    <property type="evidence" value="ECO:0007669"/>
    <property type="project" value="InterPro"/>
</dbReference>
<dbReference type="PROSITE" id="PS00211">
    <property type="entry name" value="ABC_TRANSPORTER_1"/>
    <property type="match status" value="1"/>
</dbReference>
<keyword evidence="5" id="KW-0547">Nucleotide-binding</keyword>
<feature type="domain" description="ABC transmembrane type-1" evidence="12">
    <location>
        <begin position="167"/>
        <end position="440"/>
    </location>
</feature>
<dbReference type="InterPro" id="IPR011527">
    <property type="entry name" value="ABC1_TM_dom"/>
</dbReference>
<dbReference type="EMBL" id="FQXB01000008">
    <property type="protein sequence ID" value="SHH46011.1"/>
    <property type="molecule type" value="Genomic_DNA"/>
</dbReference>
<evidence type="ECO:0000313" key="14">
    <source>
        <dbReference type="EMBL" id="SHH46011.1"/>
    </source>
</evidence>
<dbReference type="GO" id="GO:0015421">
    <property type="term" value="F:ABC-type oligopeptide transporter activity"/>
    <property type="evidence" value="ECO:0007669"/>
    <property type="project" value="TreeGrafter"/>
</dbReference>
<dbReference type="STRING" id="1508389.SAMN05444003_3251"/>
<evidence type="ECO:0000313" key="15">
    <source>
        <dbReference type="Proteomes" id="UP000184074"/>
    </source>
</evidence>
<dbReference type="PANTHER" id="PTHR43394">
    <property type="entry name" value="ATP-DEPENDENT PERMEASE MDL1, MITOCHONDRIAL"/>
    <property type="match status" value="1"/>
</dbReference>
<dbReference type="InterPro" id="IPR005074">
    <property type="entry name" value="Peptidase_C39"/>
</dbReference>
<keyword evidence="15" id="KW-1185">Reference proteome</keyword>
<evidence type="ECO:0000259" key="12">
    <source>
        <dbReference type="PROSITE" id="PS50929"/>
    </source>
</evidence>
<keyword evidence="7 14" id="KW-0067">ATP-binding</keyword>
<evidence type="ECO:0000256" key="5">
    <source>
        <dbReference type="ARBA" id="ARBA00022741"/>
    </source>
</evidence>
<dbReference type="InterPro" id="IPR017750">
    <property type="entry name" value="ATPase_T1SS"/>
</dbReference>
<evidence type="ECO:0000259" key="13">
    <source>
        <dbReference type="PROSITE" id="PS50990"/>
    </source>
</evidence>
<evidence type="ECO:0000256" key="4">
    <source>
        <dbReference type="ARBA" id="ARBA00022692"/>
    </source>
</evidence>
<dbReference type="InterPro" id="IPR036640">
    <property type="entry name" value="ABC1_TM_sf"/>
</dbReference>
<evidence type="ECO:0000256" key="3">
    <source>
        <dbReference type="ARBA" id="ARBA00022475"/>
    </source>
</evidence>
<evidence type="ECO:0000256" key="10">
    <source>
        <dbReference type="SAM" id="Phobius"/>
    </source>
</evidence>
<feature type="transmembrane region" description="Helical" evidence="10">
    <location>
        <begin position="279"/>
        <end position="298"/>
    </location>
</feature>
<dbReference type="InterPro" id="IPR039421">
    <property type="entry name" value="Type_1_exporter"/>
</dbReference>
<name>A0A1M5T5H3_9RHOB</name>
<evidence type="ECO:0000256" key="7">
    <source>
        <dbReference type="ARBA" id="ARBA00022840"/>
    </source>
</evidence>
<keyword evidence="4 10" id="KW-0812">Transmembrane</keyword>
<dbReference type="NCBIfam" id="TIGR03375">
    <property type="entry name" value="type_I_sec_LssB"/>
    <property type="match status" value="1"/>
</dbReference>
<evidence type="ECO:0000256" key="6">
    <source>
        <dbReference type="ARBA" id="ARBA00022801"/>
    </source>
</evidence>
<dbReference type="PROSITE" id="PS50990">
    <property type="entry name" value="PEPTIDASE_C39"/>
    <property type="match status" value="1"/>
</dbReference>
<feature type="transmembrane region" description="Helical" evidence="10">
    <location>
        <begin position="163"/>
        <end position="184"/>
    </location>
</feature>
<dbReference type="Gene3D" id="3.90.70.10">
    <property type="entry name" value="Cysteine proteinases"/>
    <property type="match status" value="1"/>
</dbReference>
<keyword evidence="2" id="KW-0813">Transport</keyword>
<dbReference type="InterPro" id="IPR027417">
    <property type="entry name" value="P-loop_NTPase"/>
</dbReference>
<accession>A0A1M5T5H3</accession>
<dbReference type="Pfam" id="PF00005">
    <property type="entry name" value="ABC_tran"/>
    <property type="match status" value="1"/>
</dbReference>
<evidence type="ECO:0000259" key="11">
    <source>
        <dbReference type="PROSITE" id="PS50893"/>
    </source>
</evidence>
<dbReference type="SUPFAM" id="SSF52540">
    <property type="entry name" value="P-loop containing nucleoside triphosphate hydrolases"/>
    <property type="match status" value="1"/>
</dbReference>
<feature type="transmembrane region" description="Helical" evidence="10">
    <location>
        <begin position="304"/>
        <end position="324"/>
    </location>
</feature>
<keyword evidence="9 10" id="KW-0472">Membrane</keyword>
<protein>
    <submittedName>
        <fullName evidence="14">ATP-binding cassette, subfamily C, LapB</fullName>
    </submittedName>
</protein>
<dbReference type="Pfam" id="PF00664">
    <property type="entry name" value="ABC_membrane"/>
    <property type="match status" value="1"/>
</dbReference>
<dbReference type="SMART" id="SM00382">
    <property type="entry name" value="AAA"/>
    <property type="match status" value="1"/>
</dbReference>
<dbReference type="GO" id="GO:0005886">
    <property type="term" value="C:plasma membrane"/>
    <property type="evidence" value="ECO:0007669"/>
    <property type="project" value="UniProtKB-SubCell"/>
</dbReference>
<sequence>MRQKEWALDGQPRDVLAAALGSAMLSDGRDVNAVTLKDGLPLPPDGKLTPQLAVRAAEREGYRAALVRLRLKDIPKAVLPAVLFLQGRGACALLDQDSDGQCLVGWPERGSGTFRIDQSELAEAYAGHALLLRASVANDASNTEAEGPKGHWLWSTLRRHWPAYLQVALASALVNVLALATPLFTMNVYDRVFPNAALVTLWSLVAGVGIALTFDAFLKWVRARVVDNTGRRIDLAVSSAIFQHLSAIRADRVPGQAGSLANTLKDYEQVVEFFSSQTLATLMDLCFAVFFIAVIFYIGGPLAWPPALALGFVTLVGLLSLWPLRRNAQNNRAAASAKTGVAVESLAEAETLRAVSGHGRMQGRWESLVAEAATTQSRSRSIATFATTVTGLAQQGASVGIVIIGVYLALEGQITMGAVIASMILSSRALAPTAALSGLFVRGSFALSTLKALNEYMSIPSDGDGRKMGASEASGAGAIELNDLGLTYPGAQVPALSGITAAIGTGERVALIGPVGSGKTSLVRVLSGLWPASEGLVLLDGINIAQMSPPALRDQVQVVQQEAVLFTGTLAENIAFGKPGATEIEIVAAARAAGVDKIAAEHPDGFAMKVGERGRTLSGGQRQLIALARALIHSPRVLVLDEPTSAMDMQSERILIDSLARVVEQRRMTLIIATHRMGLLELTDRTILMAKGKVLMDGPKGDVLARLDRQGQGAG</sequence>
<evidence type="ECO:0000256" key="2">
    <source>
        <dbReference type="ARBA" id="ARBA00022448"/>
    </source>
</evidence>
<dbReference type="Gene3D" id="1.20.1560.10">
    <property type="entry name" value="ABC transporter type 1, transmembrane domain"/>
    <property type="match status" value="1"/>
</dbReference>
<gene>
    <name evidence="14" type="ORF">SAMN05444003_3251</name>
</gene>
<proteinExistence type="predicted"/>
<dbReference type="FunFam" id="3.40.50.300:FF:000299">
    <property type="entry name" value="ABC transporter ATP-binding protein/permease"/>
    <property type="match status" value="1"/>
</dbReference>
<dbReference type="GO" id="GO:0008233">
    <property type="term" value="F:peptidase activity"/>
    <property type="evidence" value="ECO:0007669"/>
    <property type="project" value="InterPro"/>
</dbReference>
<feature type="transmembrane region" description="Helical" evidence="10">
    <location>
        <begin position="196"/>
        <end position="218"/>
    </location>
</feature>
<comment type="subcellular location">
    <subcellularLocation>
        <location evidence="1">Cell membrane</location>
        <topology evidence="1">Multi-pass membrane protein</topology>
    </subcellularLocation>
</comment>
<dbReference type="CDD" id="cd18587">
    <property type="entry name" value="ABC_6TM_LapB_like"/>
    <property type="match status" value="1"/>
</dbReference>
<dbReference type="InterPro" id="IPR003439">
    <property type="entry name" value="ABC_transporter-like_ATP-bd"/>
</dbReference>
<feature type="transmembrane region" description="Helical" evidence="10">
    <location>
        <begin position="385"/>
        <end position="410"/>
    </location>
</feature>
<reference evidence="14 15" key="1">
    <citation type="submission" date="2016-11" db="EMBL/GenBank/DDBJ databases">
        <authorList>
            <person name="Jaros S."/>
            <person name="Januszkiewicz K."/>
            <person name="Wedrychowicz H."/>
        </authorList>
    </citation>
    <scope>NUCLEOTIDE SEQUENCE [LARGE SCALE GENOMIC DNA]</scope>
    <source>
        <strain evidence="14 15">DSM 28715</strain>
    </source>
</reference>
<evidence type="ECO:0000256" key="8">
    <source>
        <dbReference type="ARBA" id="ARBA00022989"/>
    </source>
</evidence>
<dbReference type="Gene3D" id="3.40.50.300">
    <property type="entry name" value="P-loop containing nucleotide triphosphate hydrolases"/>
    <property type="match status" value="1"/>
</dbReference>
<dbReference type="InterPro" id="IPR003593">
    <property type="entry name" value="AAA+_ATPase"/>
</dbReference>
<evidence type="ECO:0000256" key="1">
    <source>
        <dbReference type="ARBA" id="ARBA00004651"/>
    </source>
</evidence>
<keyword evidence="8 10" id="KW-1133">Transmembrane helix</keyword>
<dbReference type="PANTHER" id="PTHR43394:SF1">
    <property type="entry name" value="ATP-BINDING CASSETTE SUB-FAMILY B MEMBER 10, MITOCHONDRIAL"/>
    <property type="match status" value="1"/>
</dbReference>
<evidence type="ECO:0000256" key="9">
    <source>
        <dbReference type="ARBA" id="ARBA00023136"/>
    </source>
</evidence>
<dbReference type="GO" id="GO:0006508">
    <property type="term" value="P:proteolysis"/>
    <property type="evidence" value="ECO:0007669"/>
    <property type="project" value="InterPro"/>
</dbReference>
<feature type="domain" description="ABC transporter" evidence="11">
    <location>
        <begin position="479"/>
        <end position="714"/>
    </location>
</feature>
<dbReference type="AlphaFoldDB" id="A0A1M5T5H3"/>